<evidence type="ECO:0000313" key="1">
    <source>
        <dbReference type="EMBL" id="JAI05284.1"/>
    </source>
</evidence>
<dbReference type="EMBL" id="GBXM01003294">
    <property type="protein sequence ID" value="JAI05284.1"/>
    <property type="molecule type" value="Transcribed_RNA"/>
</dbReference>
<proteinExistence type="predicted"/>
<sequence length="81" mass="9287">MNYSIDYNLSREMCEISWILTSPLARVEPRHGPQPATLHGPNPWADHPRNRSPEYLWLTDVFPVKTHASATDSEINCENIV</sequence>
<reference evidence="1" key="2">
    <citation type="journal article" date="2015" name="Fish Shellfish Immunol.">
        <title>Early steps in the European eel (Anguilla anguilla)-Vibrio vulnificus interaction in the gills: Role of the RtxA13 toxin.</title>
        <authorList>
            <person name="Callol A."/>
            <person name="Pajuelo D."/>
            <person name="Ebbesson L."/>
            <person name="Teles M."/>
            <person name="MacKenzie S."/>
            <person name="Amaro C."/>
        </authorList>
    </citation>
    <scope>NUCLEOTIDE SEQUENCE</scope>
</reference>
<organism evidence="1">
    <name type="scientific">Anguilla anguilla</name>
    <name type="common">European freshwater eel</name>
    <name type="synonym">Muraena anguilla</name>
    <dbReference type="NCBI Taxonomy" id="7936"/>
    <lineage>
        <taxon>Eukaryota</taxon>
        <taxon>Metazoa</taxon>
        <taxon>Chordata</taxon>
        <taxon>Craniata</taxon>
        <taxon>Vertebrata</taxon>
        <taxon>Euteleostomi</taxon>
        <taxon>Actinopterygii</taxon>
        <taxon>Neopterygii</taxon>
        <taxon>Teleostei</taxon>
        <taxon>Anguilliformes</taxon>
        <taxon>Anguillidae</taxon>
        <taxon>Anguilla</taxon>
    </lineage>
</organism>
<reference evidence="1" key="1">
    <citation type="submission" date="2014-11" db="EMBL/GenBank/DDBJ databases">
        <authorList>
            <person name="Amaro Gonzalez C."/>
        </authorList>
    </citation>
    <scope>NUCLEOTIDE SEQUENCE</scope>
</reference>
<dbReference type="AlphaFoldDB" id="A0A0E9XUC7"/>
<name>A0A0E9XUC7_ANGAN</name>
<accession>A0A0E9XUC7</accession>
<protein>
    <submittedName>
        <fullName evidence="1">Uncharacterized protein</fullName>
    </submittedName>
</protein>